<dbReference type="RefSeq" id="XP_056548267.1">
    <property type="nucleotide sequence ID" value="XM_056684661.1"/>
</dbReference>
<reference evidence="1" key="2">
    <citation type="journal article" date="2023" name="IMA Fungus">
        <title>Comparative genomic study of the Penicillium genus elucidates a diverse pangenome and 15 lateral gene transfer events.</title>
        <authorList>
            <person name="Petersen C."/>
            <person name="Sorensen T."/>
            <person name="Nielsen M.R."/>
            <person name="Sondergaard T.E."/>
            <person name="Sorensen J.L."/>
            <person name="Fitzpatrick D.A."/>
            <person name="Frisvad J.C."/>
            <person name="Nielsen K.L."/>
        </authorList>
    </citation>
    <scope>NUCLEOTIDE SEQUENCE</scope>
    <source>
        <strain evidence="1">IBT 26290</strain>
    </source>
</reference>
<evidence type="ECO:0000313" key="1">
    <source>
        <dbReference type="EMBL" id="KAJ5176659.1"/>
    </source>
</evidence>
<dbReference type="EMBL" id="JAPQKN010000001">
    <property type="protein sequence ID" value="KAJ5176659.1"/>
    <property type="molecule type" value="Genomic_DNA"/>
</dbReference>
<name>A0A9W9LUX5_9EURO</name>
<accession>A0A9W9LUX5</accession>
<proteinExistence type="predicted"/>
<dbReference type="SUPFAM" id="SSF57903">
    <property type="entry name" value="FYVE/PHD zinc finger"/>
    <property type="match status" value="1"/>
</dbReference>
<dbReference type="Proteomes" id="UP001149163">
    <property type="component" value="Unassembled WGS sequence"/>
</dbReference>
<reference evidence="1" key="1">
    <citation type="submission" date="2022-11" db="EMBL/GenBank/DDBJ databases">
        <authorList>
            <person name="Petersen C."/>
        </authorList>
    </citation>
    <scope>NUCLEOTIDE SEQUENCE</scope>
    <source>
        <strain evidence="1">IBT 26290</strain>
    </source>
</reference>
<gene>
    <name evidence="1" type="ORF">N7482_002536</name>
</gene>
<dbReference type="OrthoDB" id="4369595at2759"/>
<dbReference type="GeneID" id="81423837"/>
<sequence length="107" mass="11774">MSSYQVTFAERSGLTLPLRQDFSVLSMHQVEVETIREFVDADILSSRPVQPLYRATPTGYAGSGAPIQSADWWTCCNCNSLTNPALAPDRCPLCAHYKCGECTKTVV</sequence>
<keyword evidence="2" id="KW-1185">Reference proteome</keyword>
<dbReference type="AlphaFoldDB" id="A0A9W9LUX5"/>
<protein>
    <recommendedName>
        <fullName evidence="3">RanBP2-type domain-containing protein</fullName>
    </recommendedName>
</protein>
<dbReference type="InterPro" id="IPR011011">
    <property type="entry name" value="Znf_FYVE_PHD"/>
</dbReference>
<evidence type="ECO:0000313" key="2">
    <source>
        <dbReference type="Proteomes" id="UP001149163"/>
    </source>
</evidence>
<organism evidence="1 2">
    <name type="scientific">Penicillium canariense</name>
    <dbReference type="NCBI Taxonomy" id="189055"/>
    <lineage>
        <taxon>Eukaryota</taxon>
        <taxon>Fungi</taxon>
        <taxon>Dikarya</taxon>
        <taxon>Ascomycota</taxon>
        <taxon>Pezizomycotina</taxon>
        <taxon>Eurotiomycetes</taxon>
        <taxon>Eurotiomycetidae</taxon>
        <taxon>Eurotiales</taxon>
        <taxon>Aspergillaceae</taxon>
        <taxon>Penicillium</taxon>
    </lineage>
</organism>
<evidence type="ECO:0008006" key="3">
    <source>
        <dbReference type="Google" id="ProtNLM"/>
    </source>
</evidence>
<comment type="caution">
    <text evidence="1">The sequence shown here is derived from an EMBL/GenBank/DDBJ whole genome shotgun (WGS) entry which is preliminary data.</text>
</comment>